<dbReference type="Gene3D" id="3.60.21.10">
    <property type="match status" value="1"/>
</dbReference>
<keyword evidence="4" id="KW-1185">Reference proteome</keyword>
<feature type="compositionally biased region" description="Polar residues" evidence="1">
    <location>
        <begin position="20"/>
        <end position="29"/>
    </location>
</feature>
<feature type="compositionally biased region" description="Polar residues" evidence="1">
    <location>
        <begin position="45"/>
        <end position="60"/>
    </location>
</feature>
<name>A0A0K1PPG5_9BACT</name>
<feature type="region of interest" description="Disordered" evidence="1">
    <location>
        <begin position="20"/>
        <end position="77"/>
    </location>
</feature>
<dbReference type="SUPFAM" id="SSF56300">
    <property type="entry name" value="Metallo-dependent phosphatases"/>
    <property type="match status" value="1"/>
</dbReference>
<dbReference type="OrthoDB" id="8132905at2"/>
<evidence type="ECO:0000256" key="2">
    <source>
        <dbReference type="SAM" id="SignalP"/>
    </source>
</evidence>
<dbReference type="PROSITE" id="PS51257">
    <property type="entry name" value="PROKAR_LIPOPROTEIN"/>
    <property type="match status" value="1"/>
</dbReference>
<gene>
    <name evidence="3" type="ORF">AKJ09_02082</name>
</gene>
<evidence type="ECO:0008006" key="5">
    <source>
        <dbReference type="Google" id="ProtNLM"/>
    </source>
</evidence>
<accession>A0A0K1PPG5</accession>
<keyword evidence="2" id="KW-0732">Signal</keyword>
<feature type="signal peptide" evidence="2">
    <location>
        <begin position="1"/>
        <end position="22"/>
    </location>
</feature>
<protein>
    <recommendedName>
        <fullName evidence="5">Calcineurin-like phosphoesterase domain-containing protein</fullName>
    </recommendedName>
</protein>
<dbReference type="Proteomes" id="UP000064967">
    <property type="component" value="Chromosome"/>
</dbReference>
<evidence type="ECO:0000313" key="4">
    <source>
        <dbReference type="Proteomes" id="UP000064967"/>
    </source>
</evidence>
<dbReference type="AlphaFoldDB" id="A0A0K1PPG5"/>
<evidence type="ECO:0000313" key="3">
    <source>
        <dbReference type="EMBL" id="AKU95418.1"/>
    </source>
</evidence>
<feature type="chain" id="PRO_5005466373" description="Calcineurin-like phosphoesterase domain-containing protein" evidence="2">
    <location>
        <begin position="23"/>
        <end position="518"/>
    </location>
</feature>
<sequence length="518" mass="55241">MVRGAGLVVLPLLLALACSSSSDEPTNGTPVDRPAPSPLPVLTDVPTTLDKTLVPTTPRQSYKDGPNPSASPASLTDYLNRGFGELAPGPGVPYATRVVDGSTPPAPGPNAKRLVRYVHLADLQLADDESPTRVGFIDSADLTSGALRPEDPYLCRMTNAAVRSINALHRKDAFAFTILGGDNADSAQTNEVDWALGILSGGAPVKCDSGHDDDIVPGPDNDGKDPFVADGLAMPWRWVTGNHDVLVQGNFDITEYRDVAIGDIAQGGTRDYTQGGAIVTGTIVADPRRALLSRTDLMTRVLADKDGHGLGAAEKASGRATYSFDVEGTSFRFVVIDTAHETGGAEGVITQSEVDRVIKPLLDKAKADGKWVILASHHSQTNLTNNGGAFGKVETDAILPDAWAAFVGGYPNVVFSMVGHSHENRIRSVAPTNGHAWWEVMTSAIADFPHQFRVVEIYDQDNGWLMMRTHTVDFSVDGDPVANQGRRGGVVDLTSGWLQQDGTGKPEDRNAELWIPKP</sequence>
<proteinExistence type="predicted"/>
<dbReference type="KEGG" id="llu:AKJ09_02082"/>
<organism evidence="3 4">
    <name type="scientific">Labilithrix luteola</name>
    <dbReference type="NCBI Taxonomy" id="1391654"/>
    <lineage>
        <taxon>Bacteria</taxon>
        <taxon>Pseudomonadati</taxon>
        <taxon>Myxococcota</taxon>
        <taxon>Polyangia</taxon>
        <taxon>Polyangiales</taxon>
        <taxon>Labilitrichaceae</taxon>
        <taxon>Labilithrix</taxon>
    </lineage>
</organism>
<reference evidence="3 4" key="1">
    <citation type="submission" date="2015-08" db="EMBL/GenBank/DDBJ databases">
        <authorList>
            <person name="Babu N.S."/>
            <person name="Beckwith C.J."/>
            <person name="Beseler K.G."/>
            <person name="Brison A."/>
            <person name="Carone J.V."/>
            <person name="Caskin T.P."/>
            <person name="Diamond M."/>
            <person name="Durham M.E."/>
            <person name="Foxe J.M."/>
            <person name="Go M."/>
            <person name="Henderson B.A."/>
            <person name="Jones I.B."/>
            <person name="McGettigan J.A."/>
            <person name="Micheletti S.J."/>
            <person name="Nasrallah M.E."/>
            <person name="Ortiz D."/>
            <person name="Piller C.R."/>
            <person name="Privatt S.R."/>
            <person name="Schneider S.L."/>
            <person name="Sharp S."/>
            <person name="Smith T.C."/>
            <person name="Stanton J.D."/>
            <person name="Ullery H.E."/>
            <person name="Wilson R.J."/>
            <person name="Serrano M.G."/>
            <person name="Buck G."/>
            <person name="Lee V."/>
            <person name="Wang Y."/>
            <person name="Carvalho R."/>
            <person name="Voegtly L."/>
            <person name="Shi R."/>
            <person name="Duckworth R."/>
            <person name="Johnson A."/>
            <person name="Loviza R."/>
            <person name="Walstead R."/>
            <person name="Shah Z."/>
            <person name="Kiflezghi M."/>
            <person name="Wade K."/>
            <person name="Ball S.L."/>
            <person name="Bradley K.W."/>
            <person name="Asai D.J."/>
            <person name="Bowman C.A."/>
            <person name="Russell D.A."/>
            <person name="Pope W.H."/>
            <person name="Jacobs-Sera D."/>
            <person name="Hendrix R.W."/>
            <person name="Hatfull G.F."/>
        </authorList>
    </citation>
    <scope>NUCLEOTIDE SEQUENCE [LARGE SCALE GENOMIC DNA]</scope>
    <source>
        <strain evidence="3 4">DSM 27648</strain>
    </source>
</reference>
<evidence type="ECO:0000256" key="1">
    <source>
        <dbReference type="SAM" id="MobiDB-lite"/>
    </source>
</evidence>
<dbReference type="STRING" id="1391654.AKJ09_02082"/>
<dbReference type="RefSeq" id="WP_146646870.1">
    <property type="nucleotide sequence ID" value="NZ_CP012333.1"/>
</dbReference>
<dbReference type="InterPro" id="IPR029052">
    <property type="entry name" value="Metallo-depent_PP-like"/>
</dbReference>
<dbReference type="EMBL" id="CP012333">
    <property type="protein sequence ID" value="AKU95418.1"/>
    <property type="molecule type" value="Genomic_DNA"/>
</dbReference>